<feature type="compositionally biased region" description="Low complexity" evidence="1">
    <location>
        <begin position="410"/>
        <end position="425"/>
    </location>
</feature>
<feature type="domain" description="AMP-activated protein kinase glycogen-binding" evidence="2">
    <location>
        <begin position="23"/>
        <end position="97"/>
    </location>
</feature>
<gene>
    <name evidence="3" type="ORF">SCUCBS95973_009200</name>
</gene>
<dbReference type="Pfam" id="PF16561">
    <property type="entry name" value="AMPK1_CBM"/>
    <property type="match status" value="1"/>
</dbReference>
<evidence type="ECO:0000313" key="4">
    <source>
        <dbReference type="Proteomes" id="UP001642405"/>
    </source>
</evidence>
<feature type="region of interest" description="Disordered" evidence="1">
    <location>
        <begin position="203"/>
        <end position="248"/>
    </location>
</feature>
<sequence length="495" mass="53212">MAKDDTAVEITYRSSDLQPPLWVAGSFSNPPWTPFEMQHRTAANGEHIFTRAIHVKPGTAVQYKFRVGSGDWWVLDESVPTVTDDMGNRNNLLRVNEFKGADVHSPPTPPPDSPVLQAGDLAVPGLQVPGDLSRSNASTPSFVRTTMEVADTAAQLDARSGMPTYVRTTMEVADTAARIDAGTSTPSFVQTTMEVADTAARIDAGTPESSASEPDKAPDSSIDDLDVDIGPEFPHERPGEEDDGQDGAPVFAYEFAGTYDMPVNTATSEASPVSQAVADDELDFDPADPTLERFPSNREEILSRVRTLETGLDEDVATYEGYPASPIASRRLDAHKHNTSRDSLVLDQSPSPSLQCIMEEAAPDDRQETALPVATVAEPVLPQTTTANPAPVELEGPAIIVHRATENENTSTEARADSATDAADTADVHPSAFPQSDADPQPSDDGDTGSRVLAGNHQSTGIAAGKHTNWFTAFTRLVFVDWIGGFLGTLFRWRR</sequence>
<protein>
    <recommendedName>
        <fullName evidence="2">AMP-activated protein kinase glycogen-binding domain-containing protein</fullName>
    </recommendedName>
</protein>
<dbReference type="SUPFAM" id="SSF81296">
    <property type="entry name" value="E set domains"/>
    <property type="match status" value="1"/>
</dbReference>
<dbReference type="InterPro" id="IPR032640">
    <property type="entry name" value="AMPK1_CBM"/>
</dbReference>
<dbReference type="CDD" id="cd02859">
    <property type="entry name" value="E_set_AMPKbeta_like_N"/>
    <property type="match status" value="1"/>
</dbReference>
<reference evidence="3 4" key="1">
    <citation type="submission" date="2024-01" db="EMBL/GenBank/DDBJ databases">
        <authorList>
            <person name="Allen C."/>
            <person name="Tagirdzhanova G."/>
        </authorList>
    </citation>
    <scope>NUCLEOTIDE SEQUENCE [LARGE SCALE GENOMIC DNA]</scope>
</reference>
<dbReference type="InterPro" id="IPR014756">
    <property type="entry name" value="Ig_E-set"/>
</dbReference>
<name>A0ABP0CW25_9PEZI</name>
<evidence type="ECO:0000256" key="1">
    <source>
        <dbReference type="SAM" id="MobiDB-lite"/>
    </source>
</evidence>
<dbReference type="InterPro" id="IPR013783">
    <property type="entry name" value="Ig-like_fold"/>
</dbReference>
<evidence type="ECO:0000259" key="2">
    <source>
        <dbReference type="Pfam" id="PF16561"/>
    </source>
</evidence>
<dbReference type="EMBL" id="CAWUHB010000095">
    <property type="protein sequence ID" value="CAK7235236.1"/>
    <property type="molecule type" value="Genomic_DNA"/>
</dbReference>
<organism evidence="3 4">
    <name type="scientific">Sporothrix curviconia</name>
    <dbReference type="NCBI Taxonomy" id="1260050"/>
    <lineage>
        <taxon>Eukaryota</taxon>
        <taxon>Fungi</taxon>
        <taxon>Dikarya</taxon>
        <taxon>Ascomycota</taxon>
        <taxon>Pezizomycotina</taxon>
        <taxon>Sordariomycetes</taxon>
        <taxon>Sordariomycetidae</taxon>
        <taxon>Ophiostomatales</taxon>
        <taxon>Ophiostomataceae</taxon>
        <taxon>Sporothrix</taxon>
    </lineage>
</organism>
<proteinExistence type="predicted"/>
<feature type="compositionally biased region" description="Basic and acidic residues" evidence="1">
    <location>
        <begin position="330"/>
        <end position="340"/>
    </location>
</feature>
<dbReference type="Gene3D" id="2.60.40.10">
    <property type="entry name" value="Immunoglobulins"/>
    <property type="match status" value="1"/>
</dbReference>
<feature type="region of interest" description="Disordered" evidence="1">
    <location>
        <begin position="405"/>
        <end position="455"/>
    </location>
</feature>
<accession>A0ABP0CW25</accession>
<dbReference type="Proteomes" id="UP001642405">
    <property type="component" value="Unassembled WGS sequence"/>
</dbReference>
<keyword evidence="4" id="KW-1185">Reference proteome</keyword>
<comment type="caution">
    <text evidence="3">The sequence shown here is derived from an EMBL/GenBank/DDBJ whole genome shotgun (WGS) entry which is preliminary data.</text>
</comment>
<evidence type="ECO:0000313" key="3">
    <source>
        <dbReference type="EMBL" id="CAK7235236.1"/>
    </source>
</evidence>
<feature type="region of interest" description="Disordered" evidence="1">
    <location>
        <begin position="330"/>
        <end position="349"/>
    </location>
</feature>